<name>A0AAW0TDI1_SCYPA</name>
<evidence type="ECO:0000313" key="1">
    <source>
        <dbReference type="EMBL" id="KAK8385467.1"/>
    </source>
</evidence>
<protein>
    <submittedName>
        <fullName evidence="1">Uncharacterized protein</fullName>
    </submittedName>
</protein>
<dbReference type="AlphaFoldDB" id="A0AAW0TDI1"/>
<gene>
    <name evidence="1" type="ORF">O3P69_016351</name>
</gene>
<evidence type="ECO:0000313" key="2">
    <source>
        <dbReference type="Proteomes" id="UP001487740"/>
    </source>
</evidence>
<reference evidence="1 2" key="1">
    <citation type="submission" date="2023-03" db="EMBL/GenBank/DDBJ databases">
        <title>High-quality genome of Scylla paramamosain provides insights in environmental adaptation.</title>
        <authorList>
            <person name="Zhang L."/>
        </authorList>
    </citation>
    <scope>NUCLEOTIDE SEQUENCE [LARGE SCALE GENOMIC DNA]</scope>
    <source>
        <strain evidence="1">LZ_2023a</strain>
        <tissue evidence="1">Muscle</tissue>
    </source>
</reference>
<sequence length="110" mass="11693">MVQTESLQSCGNANAINERAVSVRTPRTFAVVQSLPGMGCLIKSDSSLALELRVAWLVAALPPESPVPAPLIPNKSVSLFGGGRLCFGEKQHLPGPREMRPCAASRVPTR</sequence>
<keyword evidence="2" id="KW-1185">Reference proteome</keyword>
<dbReference type="Proteomes" id="UP001487740">
    <property type="component" value="Unassembled WGS sequence"/>
</dbReference>
<accession>A0AAW0TDI1</accession>
<comment type="caution">
    <text evidence="1">The sequence shown here is derived from an EMBL/GenBank/DDBJ whole genome shotgun (WGS) entry which is preliminary data.</text>
</comment>
<proteinExistence type="predicted"/>
<organism evidence="1 2">
    <name type="scientific">Scylla paramamosain</name>
    <name type="common">Mud crab</name>
    <dbReference type="NCBI Taxonomy" id="85552"/>
    <lineage>
        <taxon>Eukaryota</taxon>
        <taxon>Metazoa</taxon>
        <taxon>Ecdysozoa</taxon>
        <taxon>Arthropoda</taxon>
        <taxon>Crustacea</taxon>
        <taxon>Multicrustacea</taxon>
        <taxon>Malacostraca</taxon>
        <taxon>Eumalacostraca</taxon>
        <taxon>Eucarida</taxon>
        <taxon>Decapoda</taxon>
        <taxon>Pleocyemata</taxon>
        <taxon>Brachyura</taxon>
        <taxon>Eubrachyura</taxon>
        <taxon>Portunoidea</taxon>
        <taxon>Portunidae</taxon>
        <taxon>Portuninae</taxon>
        <taxon>Scylla</taxon>
    </lineage>
</organism>
<dbReference type="EMBL" id="JARAKH010000032">
    <property type="protein sequence ID" value="KAK8385467.1"/>
    <property type="molecule type" value="Genomic_DNA"/>
</dbReference>